<protein>
    <submittedName>
        <fullName evidence="2">Uncharacterized protein</fullName>
    </submittedName>
</protein>
<organism evidence="2 3">
    <name type="scientific">Desulfomonile tiedjei (strain ATCC 49306 / DSM 6799 / DCB-1)</name>
    <dbReference type="NCBI Taxonomy" id="706587"/>
    <lineage>
        <taxon>Bacteria</taxon>
        <taxon>Pseudomonadati</taxon>
        <taxon>Thermodesulfobacteriota</taxon>
        <taxon>Desulfomonilia</taxon>
        <taxon>Desulfomonilales</taxon>
        <taxon>Desulfomonilaceae</taxon>
        <taxon>Desulfomonile</taxon>
    </lineage>
</organism>
<dbReference type="OrthoDB" id="663914at2"/>
<dbReference type="Proteomes" id="UP000006055">
    <property type="component" value="Chromosome"/>
</dbReference>
<dbReference type="STRING" id="706587.Desti_1820"/>
<reference evidence="3" key="1">
    <citation type="submission" date="2012-06" db="EMBL/GenBank/DDBJ databases">
        <title>Complete sequence of chromosome of Desulfomonile tiedjei DSM 6799.</title>
        <authorList>
            <person name="Lucas S."/>
            <person name="Copeland A."/>
            <person name="Lapidus A."/>
            <person name="Glavina del Rio T."/>
            <person name="Dalin E."/>
            <person name="Tice H."/>
            <person name="Bruce D."/>
            <person name="Goodwin L."/>
            <person name="Pitluck S."/>
            <person name="Peters L."/>
            <person name="Ovchinnikova G."/>
            <person name="Zeytun A."/>
            <person name="Lu M."/>
            <person name="Kyrpides N."/>
            <person name="Mavromatis K."/>
            <person name="Ivanova N."/>
            <person name="Brettin T."/>
            <person name="Detter J.C."/>
            <person name="Han C."/>
            <person name="Larimer F."/>
            <person name="Land M."/>
            <person name="Hauser L."/>
            <person name="Markowitz V."/>
            <person name="Cheng J.-F."/>
            <person name="Hugenholtz P."/>
            <person name="Woyke T."/>
            <person name="Wu D."/>
            <person name="Spring S."/>
            <person name="Schroeder M."/>
            <person name="Brambilla E."/>
            <person name="Klenk H.-P."/>
            <person name="Eisen J.A."/>
        </authorList>
    </citation>
    <scope>NUCLEOTIDE SEQUENCE [LARGE SCALE GENOMIC DNA]</scope>
    <source>
        <strain evidence="3">ATCC 49306 / DSM 6799 / DCB-1</strain>
    </source>
</reference>
<evidence type="ECO:0000313" key="3">
    <source>
        <dbReference type="Proteomes" id="UP000006055"/>
    </source>
</evidence>
<proteinExistence type="predicted"/>
<keyword evidence="3" id="KW-1185">Reference proteome</keyword>
<dbReference type="KEGG" id="dti:Desti_1820"/>
<sequence length="224" mass="25461">MGSKKNASDKNPKSGTPGKTTGRAKQQKVLSEAELQARLLQVLEKQEERGFTCGELSKKCGLDWRRGLAVKLGAKKPEAGSQDVQSFVYDLWRRGLVFSEPPGKGKRSCRFWSMIGARAHFPLAFPSSAAQMSEPNALSVDRLKSAYDKFVPQHLGGFVPIYKVRRELEAFKEEFDTLLRNLNERDEPVLELLGGDPQKFTDDQKNDSFRRGDHLFLRMRWRET</sequence>
<dbReference type="RefSeq" id="WP_014809674.1">
    <property type="nucleotide sequence ID" value="NC_018025.1"/>
</dbReference>
<gene>
    <name evidence="2" type="ordered locus">Desti_1820</name>
</gene>
<feature type="region of interest" description="Disordered" evidence="1">
    <location>
        <begin position="1"/>
        <end position="29"/>
    </location>
</feature>
<evidence type="ECO:0000313" key="2">
    <source>
        <dbReference type="EMBL" id="AFM24528.1"/>
    </source>
</evidence>
<name>I4C4N7_DESTA</name>
<feature type="compositionally biased region" description="Basic and acidic residues" evidence="1">
    <location>
        <begin position="1"/>
        <end position="12"/>
    </location>
</feature>
<evidence type="ECO:0000256" key="1">
    <source>
        <dbReference type="SAM" id="MobiDB-lite"/>
    </source>
</evidence>
<dbReference type="EMBL" id="CP003360">
    <property type="protein sequence ID" value="AFM24528.1"/>
    <property type="molecule type" value="Genomic_DNA"/>
</dbReference>
<accession>I4C4N7</accession>
<dbReference type="HOGENOM" id="CLU_1233419_0_0_7"/>
<dbReference type="AlphaFoldDB" id="I4C4N7"/>